<dbReference type="InterPro" id="IPR009776">
    <property type="entry name" value="Spore_0_M"/>
</dbReference>
<dbReference type="Pfam" id="PF07070">
    <property type="entry name" value="Spo0M"/>
    <property type="match status" value="1"/>
</dbReference>
<organism evidence="1 2">
    <name type="scientific">Ectobacillus antri</name>
    <dbReference type="NCBI Taxonomy" id="2486280"/>
    <lineage>
        <taxon>Bacteria</taxon>
        <taxon>Bacillati</taxon>
        <taxon>Bacillota</taxon>
        <taxon>Bacilli</taxon>
        <taxon>Bacillales</taxon>
        <taxon>Bacillaceae</taxon>
        <taxon>Ectobacillus</taxon>
    </lineage>
</organism>
<name>A0ABT6H491_9BACI</name>
<dbReference type="RefSeq" id="WP_124562986.1">
    <property type="nucleotide sequence ID" value="NZ_JARRRY010000004.1"/>
</dbReference>
<gene>
    <name evidence="1" type="ORF">P6P90_09480</name>
</gene>
<dbReference type="EMBL" id="JARULN010000007">
    <property type="protein sequence ID" value="MDG5754199.1"/>
    <property type="molecule type" value="Genomic_DNA"/>
</dbReference>
<dbReference type="PANTHER" id="PTHR40053">
    <property type="entry name" value="SPORULATION-CONTROL PROTEIN SPO0M"/>
    <property type="match status" value="1"/>
</dbReference>
<evidence type="ECO:0000313" key="2">
    <source>
        <dbReference type="Proteomes" id="UP001218246"/>
    </source>
</evidence>
<comment type="caution">
    <text evidence="1">The sequence shown here is derived from an EMBL/GenBank/DDBJ whole genome shotgun (WGS) entry which is preliminary data.</text>
</comment>
<evidence type="ECO:0000313" key="1">
    <source>
        <dbReference type="EMBL" id="MDG5754199.1"/>
    </source>
</evidence>
<sequence length="129" mass="14499">MLKRFMAKLGKGAAEVHLHIPKDIYKSGEQIHGEVIVKGGKTKQHISAVNLELYRGFADLPMSEKELLSATSITKEAFIIAPNETRSFPFTHTLYPASEHDPEKDVYFLIKVDIDAGIDTRKKVLIHVQ</sequence>
<dbReference type="PANTHER" id="PTHR40053:SF1">
    <property type="entry name" value="SPORULATION-CONTROL PROTEIN SPO0M"/>
    <property type="match status" value="1"/>
</dbReference>
<reference evidence="1 2" key="1">
    <citation type="submission" date="2023-04" db="EMBL/GenBank/DDBJ databases">
        <title>Ectobacillus antri isolated from activated sludge.</title>
        <authorList>
            <person name="Yan P."/>
            <person name="Liu X."/>
        </authorList>
    </citation>
    <scope>NUCLEOTIDE SEQUENCE [LARGE SCALE GENOMIC DNA]</scope>
    <source>
        <strain evidence="1 2">C18H</strain>
    </source>
</reference>
<accession>A0ABT6H491</accession>
<protein>
    <submittedName>
        <fullName evidence="1">Sporulation protein</fullName>
    </submittedName>
</protein>
<keyword evidence="2" id="KW-1185">Reference proteome</keyword>
<proteinExistence type="predicted"/>
<dbReference type="Proteomes" id="UP001218246">
    <property type="component" value="Unassembled WGS sequence"/>
</dbReference>